<protein>
    <submittedName>
        <fullName evidence="1">Membrane protein</fullName>
    </submittedName>
</protein>
<dbReference type="Pfam" id="PF10002">
    <property type="entry name" value="DUF2243"/>
    <property type="match status" value="1"/>
</dbReference>
<sequence>MILIYFATRFTINSIPYKKQATVLACTSVILGMGIGGFQDGIVFHQILQA</sequence>
<dbReference type="EMBL" id="JAVDWQ010000010">
    <property type="protein sequence ID" value="MDR7211066.1"/>
    <property type="molecule type" value="Genomic_DNA"/>
</dbReference>
<organism evidence="1 2">
    <name type="scientific">Flavobacterium piscis</name>
    <dbReference type="NCBI Taxonomy" id="1114874"/>
    <lineage>
        <taxon>Bacteria</taxon>
        <taxon>Pseudomonadati</taxon>
        <taxon>Bacteroidota</taxon>
        <taxon>Flavobacteriia</taxon>
        <taxon>Flavobacteriales</taxon>
        <taxon>Flavobacteriaceae</taxon>
        <taxon>Flavobacterium</taxon>
    </lineage>
</organism>
<dbReference type="RefSeq" id="WP_310282408.1">
    <property type="nucleotide sequence ID" value="NZ_JAVDWQ010000010.1"/>
</dbReference>
<evidence type="ECO:0000313" key="2">
    <source>
        <dbReference type="Proteomes" id="UP001269081"/>
    </source>
</evidence>
<comment type="caution">
    <text evidence="1">The sequence shown here is derived from an EMBL/GenBank/DDBJ whole genome shotgun (WGS) entry which is preliminary data.</text>
</comment>
<accession>A0ABU1YCC5</accession>
<dbReference type="InterPro" id="IPR018719">
    <property type="entry name" value="DUF2243_membrane"/>
</dbReference>
<keyword evidence="2" id="KW-1185">Reference proteome</keyword>
<dbReference type="Proteomes" id="UP001269081">
    <property type="component" value="Unassembled WGS sequence"/>
</dbReference>
<proteinExistence type="predicted"/>
<reference evidence="1 2" key="1">
    <citation type="submission" date="2023-07" db="EMBL/GenBank/DDBJ databases">
        <title>Sorghum-associated microbial communities from plants grown in Nebraska, USA.</title>
        <authorList>
            <person name="Schachtman D."/>
        </authorList>
    </citation>
    <scope>NUCLEOTIDE SEQUENCE [LARGE SCALE GENOMIC DNA]</scope>
    <source>
        <strain evidence="1 2">4129</strain>
    </source>
</reference>
<name>A0ABU1YCC5_9FLAO</name>
<evidence type="ECO:0000313" key="1">
    <source>
        <dbReference type="EMBL" id="MDR7211066.1"/>
    </source>
</evidence>
<gene>
    <name evidence="1" type="ORF">J2W48_003017</name>
</gene>